<comment type="caution">
    <text evidence="3">The sequence shown here is derived from an EMBL/GenBank/DDBJ whole genome shotgun (WGS) entry which is preliminary data.</text>
</comment>
<name>A0A936K7B0_9BACT</name>
<reference evidence="3 4" key="1">
    <citation type="submission" date="2020-10" db="EMBL/GenBank/DDBJ databases">
        <title>Connecting structure to function with the recovery of over 1000 high-quality activated sludge metagenome-assembled genomes encoding full-length rRNA genes using long-read sequencing.</title>
        <authorList>
            <person name="Singleton C.M."/>
            <person name="Petriglieri F."/>
            <person name="Kristensen J.M."/>
            <person name="Kirkegaard R.H."/>
            <person name="Michaelsen T.Y."/>
            <person name="Andersen M.H."/>
            <person name="Karst S.M."/>
            <person name="Dueholm M.S."/>
            <person name="Nielsen P.H."/>
            <person name="Albertsen M."/>
        </authorList>
    </citation>
    <scope>NUCLEOTIDE SEQUENCE [LARGE SCALE GENOMIC DNA]</scope>
    <source>
        <strain evidence="3">OdNE_18-Q3-R46-58_MAXAC.008</strain>
    </source>
</reference>
<feature type="domain" description="DUF2231" evidence="2">
    <location>
        <begin position="8"/>
        <end position="155"/>
    </location>
</feature>
<dbReference type="InterPro" id="IPR019251">
    <property type="entry name" value="DUF2231_TM"/>
</dbReference>
<accession>A0A936K7B0</accession>
<feature type="transmembrane region" description="Helical" evidence="1">
    <location>
        <begin position="120"/>
        <end position="138"/>
    </location>
</feature>
<evidence type="ECO:0000313" key="4">
    <source>
        <dbReference type="Proteomes" id="UP000709959"/>
    </source>
</evidence>
<keyword evidence="1" id="KW-0812">Transmembrane</keyword>
<evidence type="ECO:0000313" key="3">
    <source>
        <dbReference type="EMBL" id="MBK8572227.1"/>
    </source>
</evidence>
<feature type="transmembrane region" description="Helical" evidence="1">
    <location>
        <begin position="40"/>
        <end position="59"/>
    </location>
</feature>
<protein>
    <recommendedName>
        <fullName evidence="2">DUF2231 domain-containing protein</fullName>
    </recommendedName>
</protein>
<dbReference type="AlphaFoldDB" id="A0A936K7B0"/>
<evidence type="ECO:0000259" key="2">
    <source>
        <dbReference type="Pfam" id="PF09990"/>
    </source>
</evidence>
<organism evidence="3 4">
    <name type="scientific">Candidatus Geothrix odensensis</name>
    <dbReference type="NCBI Taxonomy" id="2954440"/>
    <lineage>
        <taxon>Bacteria</taxon>
        <taxon>Pseudomonadati</taxon>
        <taxon>Acidobacteriota</taxon>
        <taxon>Holophagae</taxon>
        <taxon>Holophagales</taxon>
        <taxon>Holophagaceae</taxon>
        <taxon>Geothrix</taxon>
    </lineage>
</organism>
<evidence type="ECO:0000256" key="1">
    <source>
        <dbReference type="SAM" id="Phobius"/>
    </source>
</evidence>
<sequence length="162" mass="17284">MLPPWNHLHPAIVHFPIALLMVAPLLVLVGLLWPGQRRGLHAAALILLVLGFGALLLAMESGEAVERFARATPALLGGLRDHELAAQKATLIFGLLGAGFAALWVTPLVRRRALAPHVELGLLVFWLFLAAGGVLALARAGHLGGHLVHDLHTHARPETGVR</sequence>
<dbReference type="EMBL" id="JADKCH010000004">
    <property type="protein sequence ID" value="MBK8572227.1"/>
    <property type="molecule type" value="Genomic_DNA"/>
</dbReference>
<feature type="transmembrane region" description="Helical" evidence="1">
    <location>
        <begin position="89"/>
        <end position="108"/>
    </location>
</feature>
<keyword evidence="1" id="KW-1133">Transmembrane helix</keyword>
<keyword evidence="1" id="KW-0472">Membrane</keyword>
<dbReference type="Proteomes" id="UP000709959">
    <property type="component" value="Unassembled WGS sequence"/>
</dbReference>
<proteinExistence type="predicted"/>
<gene>
    <name evidence="3" type="ORF">IPN91_06170</name>
</gene>
<feature type="transmembrane region" description="Helical" evidence="1">
    <location>
        <begin position="12"/>
        <end position="33"/>
    </location>
</feature>
<dbReference type="Pfam" id="PF09990">
    <property type="entry name" value="DUF2231"/>
    <property type="match status" value="1"/>
</dbReference>